<feature type="domain" description="FAD dependent oxidoreductase" evidence="3">
    <location>
        <begin position="41"/>
        <end position="391"/>
    </location>
</feature>
<gene>
    <name evidence="4" type="ORF">XmelCFBP4644_08815</name>
</gene>
<evidence type="ECO:0000259" key="3">
    <source>
        <dbReference type="Pfam" id="PF01266"/>
    </source>
</evidence>
<dbReference type="RefSeq" id="WP_104586877.1">
    <property type="nucleotide sequence ID" value="NZ_JAJGQH010000001.1"/>
</dbReference>
<dbReference type="OrthoDB" id="6925984at2"/>
<organism evidence="4 5">
    <name type="scientific">Xanthomonas melonis</name>
    <dbReference type="NCBI Taxonomy" id="56456"/>
    <lineage>
        <taxon>Bacteria</taxon>
        <taxon>Pseudomonadati</taxon>
        <taxon>Pseudomonadota</taxon>
        <taxon>Gammaproteobacteria</taxon>
        <taxon>Lysobacterales</taxon>
        <taxon>Lysobacteraceae</taxon>
        <taxon>Xanthomonas</taxon>
    </lineage>
</organism>
<dbReference type="PANTHER" id="PTHR13847">
    <property type="entry name" value="SARCOSINE DEHYDROGENASE-RELATED"/>
    <property type="match status" value="1"/>
</dbReference>
<dbReference type="InterPro" id="IPR036188">
    <property type="entry name" value="FAD/NAD-bd_sf"/>
</dbReference>
<dbReference type="InterPro" id="IPR006076">
    <property type="entry name" value="FAD-dep_OxRdtase"/>
</dbReference>
<dbReference type="AlphaFoldDB" id="A0A2S7DG86"/>
<dbReference type="Proteomes" id="UP000239865">
    <property type="component" value="Unassembled WGS sequence"/>
</dbReference>
<dbReference type="GO" id="GO:0016491">
    <property type="term" value="F:oxidoreductase activity"/>
    <property type="evidence" value="ECO:0007669"/>
    <property type="project" value="UniProtKB-KW"/>
</dbReference>
<proteinExistence type="predicted"/>
<accession>A0A2S7DG86</accession>
<dbReference type="PRINTS" id="PR00420">
    <property type="entry name" value="RNGMNOXGNASE"/>
</dbReference>
<dbReference type="Gene3D" id="3.30.9.10">
    <property type="entry name" value="D-Amino Acid Oxidase, subunit A, domain 2"/>
    <property type="match status" value="1"/>
</dbReference>
<comment type="caution">
    <text evidence="4">The sequence shown here is derived from an EMBL/GenBank/DDBJ whole genome shotgun (WGS) entry which is preliminary data.</text>
</comment>
<evidence type="ECO:0000313" key="5">
    <source>
        <dbReference type="Proteomes" id="UP000239865"/>
    </source>
</evidence>
<name>A0A2S7DG86_9XANT</name>
<dbReference type="PANTHER" id="PTHR13847:SF281">
    <property type="entry name" value="FAD DEPENDENT OXIDOREDUCTASE DOMAIN-CONTAINING PROTEIN"/>
    <property type="match status" value="1"/>
</dbReference>
<feature type="compositionally biased region" description="Polar residues" evidence="2">
    <location>
        <begin position="1"/>
        <end position="12"/>
    </location>
</feature>
<dbReference type="Gene3D" id="3.50.50.60">
    <property type="entry name" value="FAD/NAD(P)-binding domain"/>
    <property type="match status" value="1"/>
</dbReference>
<dbReference type="SUPFAM" id="SSF51905">
    <property type="entry name" value="FAD/NAD(P)-binding domain"/>
    <property type="match status" value="1"/>
</dbReference>
<keyword evidence="1" id="KW-0560">Oxidoreductase</keyword>
<sequence length="436" mass="47810">MDSPAAASSDTPGSGYPDSWYARSTPALPTQPRLQGDRHADVCILGAGYTGLSAALALAEAGYRVVVLEARRIGWGASGRNGGQAIVGYGCEQETLETLVGDADARLLFDFSREGMQWLRQRIQRYAIACDWRDGHAHVPLKPRQMRALQHGIVRMAERYDYPLEWWDRARLRQVLDSPLYLGAMFDPASGHLHPLAYALGLARAALAAGVRIFEDSAVTRLKHGAQVVMQTVHGDVTADFGVIAGNALLHGVAPQLERRIMPVGTYVGATPPLGAARARALIGNDMAVADTNWALDYYRLSADHRLLFGGRASYSARPPLRLHALMTRRMHTVFPQLREVSLDTVWGGYVDITRNRAPHWGRLAPNLYFAQGFSGHGVAATGLAGQVIAEAIAGQSRRLDVFARIPHRPFPGGQRLRTPLLVAAMSWYRLRDALW</sequence>
<evidence type="ECO:0000256" key="1">
    <source>
        <dbReference type="ARBA" id="ARBA00023002"/>
    </source>
</evidence>
<evidence type="ECO:0000256" key="2">
    <source>
        <dbReference type="SAM" id="MobiDB-lite"/>
    </source>
</evidence>
<protein>
    <submittedName>
        <fullName evidence="4">FAD-dependent oxidoreductase</fullName>
    </submittedName>
</protein>
<reference evidence="4 5" key="1">
    <citation type="submission" date="2016-08" db="EMBL/GenBank/DDBJ databases">
        <authorList>
            <person name="Seilhamer J.J."/>
        </authorList>
    </citation>
    <scope>NUCLEOTIDE SEQUENCE [LARGE SCALE GENOMIC DNA]</scope>
    <source>
        <strain evidence="4 5">CFBP4644</strain>
    </source>
</reference>
<evidence type="ECO:0000313" key="4">
    <source>
        <dbReference type="EMBL" id="PPU72822.1"/>
    </source>
</evidence>
<dbReference type="GO" id="GO:0005737">
    <property type="term" value="C:cytoplasm"/>
    <property type="evidence" value="ECO:0007669"/>
    <property type="project" value="TreeGrafter"/>
</dbReference>
<feature type="region of interest" description="Disordered" evidence="2">
    <location>
        <begin position="1"/>
        <end position="22"/>
    </location>
</feature>
<dbReference type="EMBL" id="MDEH01000004">
    <property type="protein sequence ID" value="PPU72822.1"/>
    <property type="molecule type" value="Genomic_DNA"/>
</dbReference>
<dbReference type="Pfam" id="PF01266">
    <property type="entry name" value="DAO"/>
    <property type="match status" value="1"/>
</dbReference>